<comment type="function">
    <text evidence="7">Stabilizer subunit of the dolichol-phosphate mannose (DPM) synthase complex; tethers catalytic subunit to the ER.</text>
</comment>
<keyword evidence="6 7" id="KW-0472">Membrane</keyword>
<dbReference type="HOGENOM" id="CLU_150782_1_1_1"/>
<accession>A0A067MVJ4</accession>
<comment type="similarity">
    <text evidence="2 7">Belongs to the DPM3 family.</text>
</comment>
<protein>
    <recommendedName>
        <fullName evidence="7">Dolichol-phosphate mannosyltransferase subunit 3</fullName>
    </recommendedName>
</protein>
<dbReference type="FunCoup" id="A0A067MVJ4">
    <property type="interactions" value="23"/>
</dbReference>
<dbReference type="GO" id="GO:0005789">
    <property type="term" value="C:endoplasmic reticulum membrane"/>
    <property type="evidence" value="ECO:0007669"/>
    <property type="project" value="UniProtKB-SubCell"/>
</dbReference>
<sequence length="95" mass="10563">MTRAQRFFTLSSAFALAYGLVFFSFIQIPLLSQETQDQIIPVIPWWLLVSFGSYSLGTLGLGLLTFGDCPAAHQELLHEISEAKNDLRSRGISVD</sequence>
<proteinExistence type="inferred from homology"/>
<feature type="transmembrane region" description="Helical" evidence="7">
    <location>
        <begin position="43"/>
        <end position="66"/>
    </location>
</feature>
<evidence type="ECO:0000256" key="2">
    <source>
        <dbReference type="ARBA" id="ARBA00010430"/>
    </source>
</evidence>
<keyword evidence="4 7" id="KW-0256">Endoplasmic reticulum</keyword>
<dbReference type="UniPathway" id="UPA00378"/>
<dbReference type="PANTHER" id="PTHR16433">
    <property type="entry name" value="DOLICHOL-PHOSPHATE MANNOSYLTRANSFERASE SUBUNIT 3"/>
    <property type="match status" value="1"/>
</dbReference>
<feature type="transmembrane region" description="Helical" evidence="7">
    <location>
        <begin position="7"/>
        <end position="31"/>
    </location>
</feature>
<dbReference type="InParanoid" id="A0A067MVJ4"/>
<comment type="subunit">
    <text evidence="7">Component of the dolichol-phosphate mannose (DPM) synthase complex.</text>
</comment>
<evidence type="ECO:0000313" key="8">
    <source>
        <dbReference type="EMBL" id="KDQ15591.1"/>
    </source>
</evidence>
<name>A0A067MVJ4_BOTB1</name>
<comment type="pathway">
    <text evidence="7">Protein modification; protein glycosylation.</text>
</comment>
<keyword evidence="5 7" id="KW-1133">Transmembrane helix</keyword>
<reference evidence="9" key="1">
    <citation type="journal article" date="2014" name="Proc. Natl. Acad. Sci. U.S.A.">
        <title>Extensive sampling of basidiomycete genomes demonstrates inadequacy of the white-rot/brown-rot paradigm for wood decay fungi.</title>
        <authorList>
            <person name="Riley R."/>
            <person name="Salamov A.A."/>
            <person name="Brown D.W."/>
            <person name="Nagy L.G."/>
            <person name="Floudas D."/>
            <person name="Held B.W."/>
            <person name="Levasseur A."/>
            <person name="Lombard V."/>
            <person name="Morin E."/>
            <person name="Otillar R."/>
            <person name="Lindquist E.A."/>
            <person name="Sun H."/>
            <person name="LaButti K.M."/>
            <person name="Schmutz J."/>
            <person name="Jabbour D."/>
            <person name="Luo H."/>
            <person name="Baker S.E."/>
            <person name="Pisabarro A.G."/>
            <person name="Walton J.D."/>
            <person name="Blanchette R.A."/>
            <person name="Henrissat B."/>
            <person name="Martin F."/>
            <person name="Cullen D."/>
            <person name="Hibbett D.S."/>
            <person name="Grigoriev I.V."/>
        </authorList>
    </citation>
    <scope>NUCLEOTIDE SEQUENCE [LARGE SCALE GENOMIC DNA]</scope>
    <source>
        <strain evidence="9">FD-172 SS1</strain>
    </source>
</reference>
<dbReference type="STRING" id="930990.A0A067MVJ4"/>
<keyword evidence="3 7" id="KW-0812">Transmembrane</keyword>
<evidence type="ECO:0000256" key="1">
    <source>
        <dbReference type="ARBA" id="ARBA00004477"/>
    </source>
</evidence>
<gene>
    <name evidence="8" type="ORF">BOTBODRAFT_108134</name>
</gene>
<evidence type="ECO:0000256" key="4">
    <source>
        <dbReference type="ARBA" id="ARBA00022824"/>
    </source>
</evidence>
<dbReference type="Proteomes" id="UP000027195">
    <property type="component" value="Unassembled WGS sequence"/>
</dbReference>
<evidence type="ECO:0000313" key="9">
    <source>
        <dbReference type="Proteomes" id="UP000027195"/>
    </source>
</evidence>
<evidence type="ECO:0000256" key="6">
    <source>
        <dbReference type="ARBA" id="ARBA00023136"/>
    </source>
</evidence>
<dbReference type="GO" id="GO:0006506">
    <property type="term" value="P:GPI anchor biosynthetic process"/>
    <property type="evidence" value="ECO:0007669"/>
    <property type="project" value="TreeGrafter"/>
</dbReference>
<dbReference type="OrthoDB" id="2014333at2759"/>
<evidence type="ECO:0000256" key="3">
    <source>
        <dbReference type="ARBA" id="ARBA00022692"/>
    </source>
</evidence>
<keyword evidence="9" id="KW-1185">Reference proteome</keyword>
<comment type="subcellular location">
    <subcellularLocation>
        <location evidence="1 7">Endoplasmic reticulum membrane</location>
        <topology evidence="1 7">Multi-pass membrane protein</topology>
    </subcellularLocation>
</comment>
<evidence type="ECO:0000256" key="5">
    <source>
        <dbReference type="ARBA" id="ARBA00022989"/>
    </source>
</evidence>
<dbReference type="GO" id="GO:0033185">
    <property type="term" value="C:dolichol-phosphate-mannose synthase complex"/>
    <property type="evidence" value="ECO:0007669"/>
    <property type="project" value="TreeGrafter"/>
</dbReference>
<organism evidence="8 9">
    <name type="scientific">Botryobasidium botryosum (strain FD-172 SS1)</name>
    <dbReference type="NCBI Taxonomy" id="930990"/>
    <lineage>
        <taxon>Eukaryota</taxon>
        <taxon>Fungi</taxon>
        <taxon>Dikarya</taxon>
        <taxon>Basidiomycota</taxon>
        <taxon>Agaricomycotina</taxon>
        <taxon>Agaricomycetes</taxon>
        <taxon>Cantharellales</taxon>
        <taxon>Botryobasidiaceae</taxon>
        <taxon>Botryobasidium</taxon>
    </lineage>
</organism>
<dbReference type="EMBL" id="KL198031">
    <property type="protein sequence ID" value="KDQ15591.1"/>
    <property type="molecule type" value="Genomic_DNA"/>
</dbReference>
<dbReference type="Pfam" id="PF08285">
    <property type="entry name" value="DPM3"/>
    <property type="match status" value="1"/>
</dbReference>
<dbReference type="PANTHER" id="PTHR16433:SF0">
    <property type="entry name" value="DOLICHOL-PHOSPHATE MANNOSYLTRANSFERASE SUBUNIT 3"/>
    <property type="match status" value="1"/>
</dbReference>
<dbReference type="InterPro" id="IPR013174">
    <property type="entry name" value="DPM3"/>
</dbReference>
<dbReference type="AlphaFoldDB" id="A0A067MVJ4"/>
<evidence type="ECO:0000256" key="7">
    <source>
        <dbReference type="RuleBase" id="RU365085"/>
    </source>
</evidence>